<feature type="compositionally biased region" description="Basic and acidic residues" evidence="1">
    <location>
        <begin position="219"/>
        <end position="243"/>
    </location>
</feature>
<evidence type="ECO:0000313" key="2">
    <source>
        <dbReference type="EMBL" id="KAK3375732.1"/>
    </source>
</evidence>
<feature type="region of interest" description="Disordered" evidence="1">
    <location>
        <begin position="357"/>
        <end position="383"/>
    </location>
</feature>
<evidence type="ECO:0000256" key="1">
    <source>
        <dbReference type="SAM" id="MobiDB-lite"/>
    </source>
</evidence>
<accession>A0AAE0N9H3</accession>
<keyword evidence="3" id="KW-1185">Reference proteome</keyword>
<sequence length="403" mass="46138">MAPPIPRKIKVRGYEYEGNSTLIATQKRSTIQISPGKWIAVHVDEWGKMPKEIDVNLVYKELNRSIASTPSSHILYKKHLPGFIGDDATHYLEQKSLSTSWKQIDELVEGPSIPAFGGPEVWMALMVLGTNNDRVKKQSNYKDTKDKNGMQVPSQLRASFQRLDLAGMLKSPKDDPPEFWKGADWFDVNWRNRHQKQVSYPRDPDMPSIDLNRYFGNAEIERDTSTKSSLDPKPDKSDPDKTESNSSQPRNDLTNNEVEDFNEAELEEKCTEIRGSIDQAIGIFNISKDNIAMATVIKAGIRAQEEDLKKYTIRLEALGTKTLPDKQNSDDLHLAARMEQAEKQIKDLSRQVEGLRNEVKEANKKQDNATEMSKKRKLEEIDDQEKELREKIRKLDEKRLSIK</sequence>
<dbReference type="AlphaFoldDB" id="A0AAE0N9H3"/>
<feature type="compositionally biased region" description="Polar residues" evidence="1">
    <location>
        <begin position="244"/>
        <end position="256"/>
    </location>
</feature>
<evidence type="ECO:0000313" key="3">
    <source>
        <dbReference type="Proteomes" id="UP001287356"/>
    </source>
</evidence>
<feature type="compositionally biased region" description="Basic and acidic residues" evidence="1">
    <location>
        <begin position="357"/>
        <end position="368"/>
    </location>
</feature>
<proteinExistence type="predicted"/>
<organism evidence="2 3">
    <name type="scientific">Lasiosphaeria ovina</name>
    <dbReference type="NCBI Taxonomy" id="92902"/>
    <lineage>
        <taxon>Eukaryota</taxon>
        <taxon>Fungi</taxon>
        <taxon>Dikarya</taxon>
        <taxon>Ascomycota</taxon>
        <taxon>Pezizomycotina</taxon>
        <taxon>Sordariomycetes</taxon>
        <taxon>Sordariomycetidae</taxon>
        <taxon>Sordariales</taxon>
        <taxon>Lasiosphaeriaceae</taxon>
        <taxon>Lasiosphaeria</taxon>
    </lineage>
</organism>
<gene>
    <name evidence="2" type="ORF">B0T24DRAFT_616928</name>
</gene>
<comment type="caution">
    <text evidence="2">The sequence shown here is derived from an EMBL/GenBank/DDBJ whole genome shotgun (WGS) entry which is preliminary data.</text>
</comment>
<feature type="region of interest" description="Disordered" evidence="1">
    <location>
        <begin position="218"/>
        <end position="257"/>
    </location>
</feature>
<dbReference type="Proteomes" id="UP001287356">
    <property type="component" value="Unassembled WGS sequence"/>
</dbReference>
<name>A0AAE0N9H3_9PEZI</name>
<dbReference type="EMBL" id="JAULSN010000003">
    <property type="protein sequence ID" value="KAK3375732.1"/>
    <property type="molecule type" value="Genomic_DNA"/>
</dbReference>
<reference evidence="2" key="1">
    <citation type="journal article" date="2023" name="Mol. Phylogenet. Evol.">
        <title>Genome-scale phylogeny and comparative genomics of the fungal order Sordariales.</title>
        <authorList>
            <person name="Hensen N."/>
            <person name="Bonometti L."/>
            <person name="Westerberg I."/>
            <person name="Brannstrom I.O."/>
            <person name="Guillou S."/>
            <person name="Cros-Aarteil S."/>
            <person name="Calhoun S."/>
            <person name="Haridas S."/>
            <person name="Kuo A."/>
            <person name="Mondo S."/>
            <person name="Pangilinan J."/>
            <person name="Riley R."/>
            <person name="LaButti K."/>
            <person name="Andreopoulos B."/>
            <person name="Lipzen A."/>
            <person name="Chen C."/>
            <person name="Yan M."/>
            <person name="Daum C."/>
            <person name="Ng V."/>
            <person name="Clum A."/>
            <person name="Steindorff A."/>
            <person name="Ohm R.A."/>
            <person name="Martin F."/>
            <person name="Silar P."/>
            <person name="Natvig D.O."/>
            <person name="Lalanne C."/>
            <person name="Gautier V."/>
            <person name="Ament-Velasquez S.L."/>
            <person name="Kruys A."/>
            <person name="Hutchinson M.I."/>
            <person name="Powell A.J."/>
            <person name="Barry K."/>
            <person name="Miller A.N."/>
            <person name="Grigoriev I.V."/>
            <person name="Debuchy R."/>
            <person name="Gladieux P."/>
            <person name="Hiltunen Thoren M."/>
            <person name="Johannesson H."/>
        </authorList>
    </citation>
    <scope>NUCLEOTIDE SEQUENCE</scope>
    <source>
        <strain evidence="2">CBS 958.72</strain>
    </source>
</reference>
<protein>
    <submittedName>
        <fullName evidence="2">Uncharacterized protein</fullName>
    </submittedName>
</protein>
<reference evidence="2" key="2">
    <citation type="submission" date="2023-06" db="EMBL/GenBank/DDBJ databases">
        <authorList>
            <consortium name="Lawrence Berkeley National Laboratory"/>
            <person name="Haridas S."/>
            <person name="Hensen N."/>
            <person name="Bonometti L."/>
            <person name="Westerberg I."/>
            <person name="Brannstrom I.O."/>
            <person name="Guillou S."/>
            <person name="Cros-Aarteil S."/>
            <person name="Calhoun S."/>
            <person name="Kuo A."/>
            <person name="Mondo S."/>
            <person name="Pangilinan J."/>
            <person name="Riley R."/>
            <person name="Labutti K."/>
            <person name="Andreopoulos B."/>
            <person name="Lipzen A."/>
            <person name="Chen C."/>
            <person name="Yanf M."/>
            <person name="Daum C."/>
            <person name="Ng V."/>
            <person name="Clum A."/>
            <person name="Steindorff A."/>
            <person name="Ohm R."/>
            <person name="Martin F."/>
            <person name="Silar P."/>
            <person name="Natvig D."/>
            <person name="Lalanne C."/>
            <person name="Gautier V."/>
            <person name="Ament-Velasquez S.L."/>
            <person name="Kruys A."/>
            <person name="Hutchinson M.I."/>
            <person name="Powell A.J."/>
            <person name="Barry K."/>
            <person name="Miller A.N."/>
            <person name="Grigoriev I.V."/>
            <person name="Debuchy R."/>
            <person name="Gladieux P."/>
            <person name="Thoren M.H."/>
            <person name="Johannesson H."/>
        </authorList>
    </citation>
    <scope>NUCLEOTIDE SEQUENCE</scope>
    <source>
        <strain evidence="2">CBS 958.72</strain>
    </source>
</reference>